<evidence type="ECO:0000313" key="4">
    <source>
        <dbReference type="Proteomes" id="UP000003671"/>
    </source>
</evidence>
<dbReference type="eggNOG" id="COG1196">
    <property type="taxonomic scope" value="Bacteria"/>
</dbReference>
<feature type="region of interest" description="Disordered" evidence="2">
    <location>
        <begin position="1181"/>
        <end position="1206"/>
    </location>
</feature>
<dbReference type="Proteomes" id="UP000003671">
    <property type="component" value="Unassembled WGS sequence"/>
</dbReference>
<dbReference type="PATRIC" id="fig|500635.8.peg.104"/>
<accession>C9KJF8</accession>
<comment type="caution">
    <text evidence="3">The sequence shown here is derived from an EMBL/GenBank/DDBJ whole genome shotgun (WGS) entry which is preliminary data.</text>
</comment>
<reference evidence="3" key="1">
    <citation type="submission" date="2009-09" db="EMBL/GenBank/DDBJ databases">
        <authorList>
            <person name="Weinstock G."/>
            <person name="Sodergren E."/>
            <person name="Clifton S."/>
            <person name="Fulton L."/>
            <person name="Fulton B."/>
            <person name="Courtney L."/>
            <person name="Fronick C."/>
            <person name="Harrison M."/>
            <person name="Strong C."/>
            <person name="Farmer C."/>
            <person name="Delahaunty K."/>
            <person name="Markovic C."/>
            <person name="Hall O."/>
            <person name="Minx P."/>
            <person name="Tomlinson C."/>
            <person name="Mitreva M."/>
            <person name="Nelson J."/>
            <person name="Hou S."/>
            <person name="Wollam A."/>
            <person name="Pepin K.H."/>
            <person name="Johnson M."/>
            <person name="Bhonagiri V."/>
            <person name="Nash W.E."/>
            <person name="Warren W."/>
            <person name="Chinwalla A."/>
            <person name="Mardis E.R."/>
            <person name="Wilson R.K."/>
        </authorList>
    </citation>
    <scope>NUCLEOTIDE SEQUENCE [LARGE SCALE GENOMIC DNA]</scope>
    <source>
        <strain evidence="3">DSM 20544</strain>
    </source>
</reference>
<name>C9KJF8_9FIRM</name>
<keyword evidence="4" id="KW-1185">Reference proteome</keyword>
<gene>
    <name evidence="3" type="ORF">MITSMUL_03157</name>
</gene>
<dbReference type="EMBL" id="ABWK02000001">
    <property type="protein sequence ID" value="EEX70024.1"/>
    <property type="molecule type" value="Genomic_DNA"/>
</dbReference>
<proteinExistence type="predicted"/>
<evidence type="ECO:0000256" key="2">
    <source>
        <dbReference type="SAM" id="MobiDB-lite"/>
    </source>
</evidence>
<feature type="compositionally biased region" description="Basic and acidic residues" evidence="2">
    <location>
        <begin position="1181"/>
        <end position="1191"/>
    </location>
</feature>
<protein>
    <submittedName>
        <fullName evidence="3">Uncharacterized protein</fullName>
    </submittedName>
</protein>
<dbReference type="HOGENOM" id="CLU_242843_0_0_9"/>
<feature type="coiled-coil region" evidence="1">
    <location>
        <begin position="37"/>
        <end position="64"/>
    </location>
</feature>
<dbReference type="eggNOG" id="COG1538">
    <property type="taxonomic scope" value="Bacteria"/>
</dbReference>
<sequence length="1640" mass="182032">MSNNMKFQWAKAAAMFSNYQEIIKNWGLAVNSMGFTDNQVKNQMDSLSRRINKLKADLTGLVAQGGNSGLTQWLKECVTELDNLAKFLSTVSTSTYHFIGSFTKLLMIMYLVNKATRLLRTSLNMITTSGATATITSMSTAFASATTTAEGLRAAIIALRHSINLLKAAATVGVSIAIDLGLEALTDYIDNTTNAVEKQTEAVSNDMAVKRQQIEMYNQQEDFLDALFVAHQKLTAEIESSTVSDEKKKKLLEDRIETENQMANVVGGSAVQQMQADNWTDASTKKVRDNYVNATEAKKKSLAQFLSAKQQEAVKNYRIATENMQNWKEETDQFCRATGDKINALHAYVSAQELVATVEEKVHQLQKSSAEQGLENFKQKQYELSQLQNDPNHEWTSSDQEALDNANRMVSRLNGDVDRLNKEIYNDRHTIQWEQTGAELAKEEEAARKAFMDIGGANLVNPGGVMSPDDFLQKWGSGEGAGGDEYNHTPTSKQHHERKKKDPNYVKEDWQYGDTTSQMFAELSKKFESKFDTKNGLDMATLSAIVTKLTGINTLDFDGVSDPFGTGGRNTWESGRLFYQKMAPYLAQGLSVPQALGHLTPGITDEEWKTWLDDKALYLRNKYNYTKNDQRFSDPNEQSGGLYDLGGAPTSGGGDEDYVGNDVDEGHLWELAVIAANQAKVVKDPLYYWLIMMHESGRGKDGTSVANHNFAGLGGGSGVDMQTDANFASTFARTLDGMFTSAPNNIGELVYGMYTHGYFTGDAEAYQSDLEGIKNEGLVSGGNNQGTGVSSAPIGDAVYDEALKESAERKGQALGANTCAAFVSYVTRGIGANTGIDDPLVKNWVDKAQANGAWVDSSSGQTAPKGSLVVWSREGEQDGNPWMHIGISDGQGGWISSDTHGLKHHTGLDSYYSGNGYNYAGYIDMAKLTGGQTVSGYATPRKPSFWNGHKSSLADFTRDQIAETIYDQDRQQKLYEARKKNFEYQMKIHGETYALLRANDANEKAYYEALEKNRKGWADKYDELTDAISQNLNEHVEIKQKLDGKNIFDMPQDELNKLLDLSKGDDPELKQLVDNLFKVRERLSNTDSKLVEARTAEKIRNGYMNPEQDEDYRLKRLDKWYNRTTANKTDGEKYTDTHEYYQAQLEIYEERRARQTKKLMDIRRRDQEQLEDYYNQIDELEHGKRNEKGEVTQKGLDQYNGDSSDEAKDKIAELKAKIKDLKENTDQLAKHGSENFQKVQKEVEDTEAKIREIAEKDNEVTKNLWDTIENDIDDMFFDIIKQGGSFKESWKKLWDDVAKIALQQIMRMTVNKWLFKMRTTIDDAIDNRNAGKNAAINAGVGLASRFTTSPKRWNQVATGNRYLDMANGVTNGNFFPMKSSGASDKLATNINKSVQATSKLSNVTQKATALTNVSNTLTQTATAKGALNTSATTAQTMATQANTLAMQANTEARIMAGTPITQFANGGSISSRLLTAAYANGGSIPGYASAGLIRGAGTGKSDSILAYLANKDKFVYLSNGEYVMTEEATNRIGKDNLDAMNYGKFADGGALNPTPYVPQISPRIARRIENITPNNPNARMEKLMQEQTDTIRNMGNSDGSGNVIVLNTHASSDDVLNAIQKNPRAFQAITQRQKRHGFRS</sequence>
<organism evidence="3 4">
    <name type="scientific">Mitsuokella multacida DSM 20544</name>
    <dbReference type="NCBI Taxonomy" id="500635"/>
    <lineage>
        <taxon>Bacteria</taxon>
        <taxon>Bacillati</taxon>
        <taxon>Bacillota</taxon>
        <taxon>Negativicutes</taxon>
        <taxon>Selenomonadales</taxon>
        <taxon>Selenomonadaceae</taxon>
        <taxon>Mitsuokella</taxon>
    </lineage>
</organism>
<keyword evidence="1" id="KW-0175">Coiled coil</keyword>
<feature type="coiled-coil region" evidence="1">
    <location>
        <begin position="310"/>
        <end position="368"/>
    </location>
</feature>
<evidence type="ECO:0000313" key="3">
    <source>
        <dbReference type="EMBL" id="EEX70024.1"/>
    </source>
</evidence>
<dbReference type="STRING" id="500635.MITSMUL_03157"/>
<feature type="region of interest" description="Disordered" evidence="2">
    <location>
        <begin position="472"/>
        <end position="505"/>
    </location>
</feature>
<evidence type="ECO:0000256" key="1">
    <source>
        <dbReference type="SAM" id="Coils"/>
    </source>
</evidence>